<reference evidence="27 28" key="1">
    <citation type="submission" date="2020-04" db="EMBL/GenBank/DDBJ databases">
        <title>Ramlibacter sp. G-1-2-2 isolated from soil.</title>
        <authorList>
            <person name="Dahal R.H."/>
        </authorList>
    </citation>
    <scope>NUCLEOTIDE SEQUENCE [LARGE SCALE GENOMIC DNA]</scope>
    <source>
        <strain evidence="27 28">G-1-2-2</strain>
    </source>
</reference>
<organism evidence="27 28">
    <name type="scientific">Ramlibacter agri</name>
    <dbReference type="NCBI Taxonomy" id="2728837"/>
    <lineage>
        <taxon>Bacteria</taxon>
        <taxon>Pseudomonadati</taxon>
        <taxon>Pseudomonadota</taxon>
        <taxon>Betaproteobacteria</taxon>
        <taxon>Burkholderiales</taxon>
        <taxon>Comamonadaceae</taxon>
        <taxon>Ramlibacter</taxon>
    </lineage>
</organism>
<evidence type="ECO:0000259" key="23">
    <source>
        <dbReference type="PROSITE" id="PS50109"/>
    </source>
</evidence>
<protein>
    <recommendedName>
        <fullName evidence="18">Virulence sensor protein BvgS</fullName>
        <ecNumber evidence="3">2.7.13.3</ecNumber>
    </recommendedName>
</protein>
<evidence type="ECO:0000256" key="1">
    <source>
        <dbReference type="ARBA" id="ARBA00000085"/>
    </source>
</evidence>
<dbReference type="SUPFAM" id="SSF55874">
    <property type="entry name" value="ATPase domain of HSP90 chaperone/DNA topoisomerase II/histidine kinase"/>
    <property type="match status" value="1"/>
</dbReference>
<dbReference type="Gene3D" id="3.40.50.2300">
    <property type="match status" value="1"/>
</dbReference>
<dbReference type="InterPro" id="IPR008207">
    <property type="entry name" value="Sig_transdc_His_kin_Hpt_dom"/>
</dbReference>
<dbReference type="PANTHER" id="PTHR43047">
    <property type="entry name" value="TWO-COMPONENT HISTIDINE PROTEIN KINASE"/>
    <property type="match status" value="1"/>
</dbReference>
<dbReference type="PROSITE" id="PS50109">
    <property type="entry name" value="HIS_KIN"/>
    <property type="match status" value="1"/>
</dbReference>
<evidence type="ECO:0000256" key="5">
    <source>
        <dbReference type="ARBA" id="ARBA00022519"/>
    </source>
</evidence>
<dbReference type="InterPro" id="IPR035965">
    <property type="entry name" value="PAS-like_dom_sf"/>
</dbReference>
<keyword evidence="7" id="KW-0808">Transferase</keyword>
<evidence type="ECO:0000256" key="9">
    <source>
        <dbReference type="ARBA" id="ARBA00022729"/>
    </source>
</evidence>
<dbReference type="RefSeq" id="WP_169417651.1">
    <property type="nucleotide sequence ID" value="NZ_JABBFX010000001.1"/>
</dbReference>
<evidence type="ECO:0000256" key="19">
    <source>
        <dbReference type="PROSITE-ProRule" id="PRU00110"/>
    </source>
</evidence>
<dbReference type="Gene3D" id="3.30.565.10">
    <property type="entry name" value="Histidine kinase-like ATPase, C-terminal domain"/>
    <property type="match status" value="1"/>
</dbReference>
<evidence type="ECO:0000256" key="4">
    <source>
        <dbReference type="ARBA" id="ARBA00022475"/>
    </source>
</evidence>
<evidence type="ECO:0000256" key="13">
    <source>
        <dbReference type="ARBA" id="ARBA00022989"/>
    </source>
</evidence>
<keyword evidence="8 22" id="KW-0812">Transmembrane</keyword>
<evidence type="ECO:0000256" key="6">
    <source>
        <dbReference type="ARBA" id="ARBA00022553"/>
    </source>
</evidence>
<evidence type="ECO:0000256" key="7">
    <source>
        <dbReference type="ARBA" id="ARBA00022679"/>
    </source>
</evidence>
<keyword evidence="5" id="KW-0997">Cell inner membrane</keyword>
<dbReference type="SUPFAM" id="SSF55785">
    <property type="entry name" value="PYP-like sensor domain (PAS domain)"/>
    <property type="match status" value="1"/>
</dbReference>
<evidence type="ECO:0000259" key="24">
    <source>
        <dbReference type="PROSITE" id="PS50110"/>
    </source>
</evidence>
<dbReference type="SUPFAM" id="SSF52172">
    <property type="entry name" value="CheY-like"/>
    <property type="match status" value="1"/>
</dbReference>
<evidence type="ECO:0000256" key="22">
    <source>
        <dbReference type="SAM" id="Phobius"/>
    </source>
</evidence>
<dbReference type="Pfam" id="PF02518">
    <property type="entry name" value="HATPase_c"/>
    <property type="match status" value="1"/>
</dbReference>
<accession>A0A848GXZ3</accession>
<keyword evidence="16 22" id="KW-0472">Membrane</keyword>
<evidence type="ECO:0000256" key="12">
    <source>
        <dbReference type="ARBA" id="ARBA00022840"/>
    </source>
</evidence>
<comment type="subcellular location">
    <subcellularLocation>
        <location evidence="2">Cell inner membrane</location>
        <topology evidence="2">Multi-pass membrane protein</topology>
    </subcellularLocation>
</comment>
<evidence type="ECO:0000256" key="15">
    <source>
        <dbReference type="ARBA" id="ARBA00023026"/>
    </source>
</evidence>
<feature type="domain" description="PAS" evidence="25">
    <location>
        <begin position="215"/>
        <end position="284"/>
    </location>
</feature>
<dbReference type="InterPro" id="IPR000014">
    <property type="entry name" value="PAS"/>
</dbReference>
<keyword evidence="9" id="KW-0732">Signal</keyword>
<feature type="domain" description="Histidine kinase" evidence="23">
    <location>
        <begin position="365"/>
        <end position="586"/>
    </location>
</feature>
<dbReference type="PROSITE" id="PS50110">
    <property type="entry name" value="RESPONSE_REGULATORY"/>
    <property type="match status" value="1"/>
</dbReference>
<dbReference type="InterPro" id="IPR001789">
    <property type="entry name" value="Sig_transdc_resp-reg_receiver"/>
</dbReference>
<dbReference type="Gene3D" id="1.10.287.130">
    <property type="match status" value="1"/>
</dbReference>
<dbReference type="Pfam" id="PF05227">
    <property type="entry name" value="CHASE3"/>
    <property type="match status" value="1"/>
</dbReference>
<keyword evidence="6 20" id="KW-0597">Phosphoprotein</keyword>
<dbReference type="Pfam" id="PF00512">
    <property type="entry name" value="HisKA"/>
    <property type="match status" value="1"/>
</dbReference>
<dbReference type="SUPFAM" id="SSF47384">
    <property type="entry name" value="Homodimeric domain of signal transducing histidine kinase"/>
    <property type="match status" value="1"/>
</dbReference>
<dbReference type="PRINTS" id="PR00344">
    <property type="entry name" value="BCTRLSENSOR"/>
</dbReference>
<evidence type="ECO:0000256" key="21">
    <source>
        <dbReference type="SAM" id="Coils"/>
    </source>
</evidence>
<dbReference type="Pfam" id="PF00072">
    <property type="entry name" value="Response_reg"/>
    <property type="match status" value="1"/>
</dbReference>
<evidence type="ECO:0000313" key="28">
    <source>
        <dbReference type="Proteomes" id="UP000541185"/>
    </source>
</evidence>
<evidence type="ECO:0000256" key="8">
    <source>
        <dbReference type="ARBA" id="ARBA00022692"/>
    </source>
</evidence>
<dbReference type="InterPro" id="IPR005467">
    <property type="entry name" value="His_kinase_dom"/>
</dbReference>
<dbReference type="SMART" id="SM00073">
    <property type="entry name" value="HPT"/>
    <property type="match status" value="1"/>
</dbReference>
<dbReference type="GO" id="GO:0000155">
    <property type="term" value="F:phosphorelay sensor kinase activity"/>
    <property type="evidence" value="ECO:0007669"/>
    <property type="project" value="InterPro"/>
</dbReference>
<dbReference type="InterPro" id="IPR036890">
    <property type="entry name" value="HATPase_C_sf"/>
</dbReference>
<keyword evidence="14" id="KW-0902">Two-component regulatory system</keyword>
<dbReference type="Proteomes" id="UP000541185">
    <property type="component" value="Unassembled WGS sequence"/>
</dbReference>
<dbReference type="SMART" id="SM00448">
    <property type="entry name" value="REC"/>
    <property type="match status" value="1"/>
</dbReference>
<feature type="domain" description="Response regulatory" evidence="24">
    <location>
        <begin position="627"/>
        <end position="746"/>
    </location>
</feature>
<dbReference type="PROSITE" id="PS50894">
    <property type="entry name" value="HPT"/>
    <property type="match status" value="1"/>
</dbReference>
<dbReference type="NCBIfam" id="TIGR00229">
    <property type="entry name" value="sensory_box"/>
    <property type="match status" value="1"/>
</dbReference>
<keyword evidence="28" id="KW-1185">Reference proteome</keyword>
<keyword evidence="4" id="KW-1003">Cell membrane</keyword>
<dbReference type="FunFam" id="1.10.287.130:FF:000004">
    <property type="entry name" value="Ethylene receptor 1"/>
    <property type="match status" value="1"/>
</dbReference>
<dbReference type="FunFam" id="3.30.565.10:FF:000010">
    <property type="entry name" value="Sensor histidine kinase RcsC"/>
    <property type="match status" value="1"/>
</dbReference>
<keyword evidence="12" id="KW-0067">ATP-binding</keyword>
<keyword evidence="13 22" id="KW-1133">Transmembrane helix</keyword>
<evidence type="ECO:0000256" key="16">
    <source>
        <dbReference type="ARBA" id="ARBA00023136"/>
    </source>
</evidence>
<comment type="function">
    <text evidence="17">Member of the two-component regulatory system BvgS/BvgA. Phosphorylates BvgA via a four-step phosphorelay in response to environmental signals.</text>
</comment>
<sequence>MLRRPPSRALIAGPLLAAAVVISFVAWTLTATLKETERAAGWVRHSEEVLGTLGRFRESFSAIDAAQRGFLLDGRATFLQQRDLAITDAGQAVLQLRQLTSDNPQQQQRSLDLGLLLAERADATRAVAREMQPPLALQLPPEQLARLRSTADNMRNLSRELEDEERRLLQARQAVEVQRQRRTTLVLAASFVVFALMVLLAYLFAMREAKRRRRTERQMTDLVENLPTTVWQMVTDLDGRRRFIYVGKGSYTSRGLHAEELLADQAAALESVADEDRQRVAEALYVSEQTLQPLDVIYRVRPPHDGAAERWVHKHARLRRRGDGTLLWTGHWTDITEQKQMERALREATEEARRASRAKGSFLATMSHEIRTPMTGVLGLLELLGLSRLDGEQRSTVAMIRESSTALLRIIDDILDFSKGEEGRLTLDPVPASLRDVVRRACEVHSGMALAQGLQLEYSVDPRVAPMHVFDPVRVGQILNNFLSNAVKFTETGGVHVQVELLERHVSIERLRLTVIDTGIGVPPDTIPQLFQPFEQGAPRIASTYGGSGLGLAISRNLAEQMGGTVQMRSTPGRGTQMTLELDLPLADPAAMGAEAVADAAQRRLHATLIARRAAPPAEVAEAEGTLVLVVDDHPTNRVVLSRQVATLGYGVLVAEDGVQGLALWQSRRIGLVLTDSAMPHMNGYELARAIRRLEEAAGRPRTPILACTANVLHDEPARVAAAGMDGCLFKPVALPELLQQLEHWLPLPDGAGHVAPADQARAADGPFDGALLELISGGDRQLEGRILEEFLQANEEDLAQLQAATDAYDTREVARLAHRVMGAAQTLGATELRHACRGLEENAIVAEPQANLAADLERVKTHAAALLERLRARMAGA</sequence>
<feature type="modified residue" description="4-aspartylphosphate" evidence="20">
    <location>
        <position position="676"/>
    </location>
</feature>
<keyword evidence="15" id="KW-0843">Virulence</keyword>
<evidence type="ECO:0000256" key="20">
    <source>
        <dbReference type="PROSITE-ProRule" id="PRU00169"/>
    </source>
</evidence>
<dbReference type="InterPro" id="IPR003661">
    <property type="entry name" value="HisK_dim/P_dom"/>
</dbReference>
<evidence type="ECO:0000256" key="11">
    <source>
        <dbReference type="ARBA" id="ARBA00022777"/>
    </source>
</evidence>
<evidence type="ECO:0000259" key="25">
    <source>
        <dbReference type="PROSITE" id="PS50112"/>
    </source>
</evidence>
<dbReference type="Gene3D" id="3.30.450.20">
    <property type="entry name" value="PAS domain"/>
    <property type="match status" value="1"/>
</dbReference>
<dbReference type="PANTHER" id="PTHR43047:SF64">
    <property type="entry name" value="HISTIDINE KINASE CONTAINING CHEY-HOMOLOGOUS RECEIVER DOMAIN AND PAS DOMAIN-RELATED"/>
    <property type="match status" value="1"/>
</dbReference>
<dbReference type="GO" id="GO:0005886">
    <property type="term" value="C:plasma membrane"/>
    <property type="evidence" value="ECO:0007669"/>
    <property type="project" value="UniProtKB-SubCell"/>
</dbReference>
<evidence type="ECO:0000259" key="26">
    <source>
        <dbReference type="PROSITE" id="PS50894"/>
    </source>
</evidence>
<feature type="modified residue" description="Phosphohistidine" evidence="19">
    <location>
        <position position="819"/>
    </location>
</feature>
<evidence type="ECO:0000256" key="18">
    <source>
        <dbReference type="ARBA" id="ARBA00070152"/>
    </source>
</evidence>
<dbReference type="CDD" id="cd16922">
    <property type="entry name" value="HATPase_EvgS-ArcB-TorS-like"/>
    <property type="match status" value="1"/>
</dbReference>
<dbReference type="SUPFAM" id="SSF47226">
    <property type="entry name" value="Histidine-containing phosphotransfer domain, HPT domain"/>
    <property type="match status" value="1"/>
</dbReference>
<keyword evidence="21" id="KW-0175">Coiled coil</keyword>
<proteinExistence type="predicted"/>
<dbReference type="CDD" id="cd00088">
    <property type="entry name" value="HPT"/>
    <property type="match status" value="1"/>
</dbReference>
<feature type="coiled-coil region" evidence="21">
    <location>
        <begin position="144"/>
        <end position="181"/>
    </location>
</feature>
<dbReference type="SMART" id="SM00387">
    <property type="entry name" value="HATPase_c"/>
    <property type="match status" value="1"/>
</dbReference>
<dbReference type="EC" id="2.7.13.3" evidence="3"/>
<gene>
    <name evidence="27" type="ORF">HHL11_06750</name>
</gene>
<name>A0A848GXZ3_9BURK</name>
<evidence type="ECO:0000256" key="17">
    <source>
        <dbReference type="ARBA" id="ARBA00058004"/>
    </source>
</evidence>
<keyword evidence="10" id="KW-0547">Nucleotide-binding</keyword>
<dbReference type="InterPro" id="IPR003594">
    <property type="entry name" value="HATPase_dom"/>
</dbReference>
<dbReference type="GO" id="GO:0005524">
    <property type="term" value="F:ATP binding"/>
    <property type="evidence" value="ECO:0007669"/>
    <property type="project" value="UniProtKB-KW"/>
</dbReference>
<feature type="transmembrane region" description="Helical" evidence="22">
    <location>
        <begin position="185"/>
        <end position="205"/>
    </location>
</feature>
<dbReference type="CDD" id="cd00082">
    <property type="entry name" value="HisKA"/>
    <property type="match status" value="1"/>
</dbReference>
<evidence type="ECO:0000256" key="3">
    <source>
        <dbReference type="ARBA" id="ARBA00012438"/>
    </source>
</evidence>
<comment type="catalytic activity">
    <reaction evidence="1">
        <text>ATP + protein L-histidine = ADP + protein N-phospho-L-histidine.</text>
        <dbReference type="EC" id="2.7.13.3"/>
    </reaction>
</comment>
<dbReference type="AlphaFoldDB" id="A0A848GXZ3"/>
<evidence type="ECO:0000256" key="2">
    <source>
        <dbReference type="ARBA" id="ARBA00004429"/>
    </source>
</evidence>
<dbReference type="PROSITE" id="PS50112">
    <property type="entry name" value="PAS"/>
    <property type="match status" value="1"/>
</dbReference>
<dbReference type="InterPro" id="IPR007891">
    <property type="entry name" value="CHASE3"/>
</dbReference>
<dbReference type="SMART" id="SM00388">
    <property type="entry name" value="HisKA"/>
    <property type="match status" value="1"/>
</dbReference>
<evidence type="ECO:0000256" key="14">
    <source>
        <dbReference type="ARBA" id="ARBA00023012"/>
    </source>
</evidence>
<evidence type="ECO:0000313" key="27">
    <source>
        <dbReference type="EMBL" id="NML43445.1"/>
    </source>
</evidence>
<dbReference type="EMBL" id="JABBFX010000001">
    <property type="protein sequence ID" value="NML43445.1"/>
    <property type="molecule type" value="Genomic_DNA"/>
</dbReference>
<keyword evidence="11" id="KW-0418">Kinase</keyword>
<comment type="caution">
    <text evidence="27">The sequence shown here is derived from an EMBL/GenBank/DDBJ whole genome shotgun (WGS) entry which is preliminary data.</text>
</comment>
<dbReference type="Pfam" id="PF01627">
    <property type="entry name" value="Hpt"/>
    <property type="match status" value="1"/>
</dbReference>
<dbReference type="InterPro" id="IPR004358">
    <property type="entry name" value="Sig_transdc_His_kin-like_C"/>
</dbReference>
<feature type="domain" description="HPt" evidence="26">
    <location>
        <begin position="780"/>
        <end position="874"/>
    </location>
</feature>
<dbReference type="CDD" id="cd17546">
    <property type="entry name" value="REC_hyHK_CKI1_RcsC-like"/>
    <property type="match status" value="1"/>
</dbReference>
<evidence type="ECO:0000256" key="10">
    <source>
        <dbReference type="ARBA" id="ARBA00022741"/>
    </source>
</evidence>
<dbReference type="InterPro" id="IPR036641">
    <property type="entry name" value="HPT_dom_sf"/>
</dbReference>
<dbReference type="InterPro" id="IPR036097">
    <property type="entry name" value="HisK_dim/P_sf"/>
</dbReference>
<dbReference type="Gene3D" id="1.20.120.160">
    <property type="entry name" value="HPT domain"/>
    <property type="match status" value="1"/>
</dbReference>
<dbReference type="InterPro" id="IPR011006">
    <property type="entry name" value="CheY-like_superfamily"/>
</dbReference>